<dbReference type="Proteomes" id="UP000650224">
    <property type="component" value="Unassembled WGS sequence"/>
</dbReference>
<name>A0A8I0HPT3_9CORY</name>
<dbReference type="AlphaFoldDB" id="A0A8I0HPT3"/>
<dbReference type="SUPFAM" id="SSF52833">
    <property type="entry name" value="Thioredoxin-like"/>
    <property type="match status" value="1"/>
</dbReference>
<feature type="domain" description="Glutaredoxin" evidence="1">
    <location>
        <begin position="5"/>
        <end position="65"/>
    </location>
</feature>
<dbReference type="Gene3D" id="3.40.30.10">
    <property type="entry name" value="Glutaredoxin"/>
    <property type="match status" value="1"/>
</dbReference>
<gene>
    <name evidence="2" type="ORF">H9627_10660</name>
</gene>
<comment type="caution">
    <text evidence="2">The sequence shown here is derived from an EMBL/GenBank/DDBJ whole genome shotgun (WGS) entry which is preliminary data.</text>
</comment>
<dbReference type="EMBL" id="JACSPR010000007">
    <property type="protein sequence ID" value="MBD8030774.1"/>
    <property type="molecule type" value="Genomic_DNA"/>
</dbReference>
<dbReference type="NCBIfam" id="TIGR02200">
    <property type="entry name" value="GlrX_actino"/>
    <property type="match status" value="1"/>
</dbReference>
<accession>A0A8I0HPT3</accession>
<dbReference type="CDD" id="cd02976">
    <property type="entry name" value="NrdH"/>
    <property type="match status" value="1"/>
</dbReference>
<dbReference type="PROSITE" id="PS51354">
    <property type="entry name" value="GLUTAREDOXIN_2"/>
    <property type="match status" value="1"/>
</dbReference>
<proteinExistence type="predicted"/>
<evidence type="ECO:0000259" key="1">
    <source>
        <dbReference type="Pfam" id="PF00462"/>
    </source>
</evidence>
<evidence type="ECO:0000313" key="3">
    <source>
        <dbReference type="Proteomes" id="UP000650224"/>
    </source>
</evidence>
<dbReference type="Pfam" id="PF00462">
    <property type="entry name" value="Glutaredoxin"/>
    <property type="match status" value="1"/>
</dbReference>
<dbReference type="InterPro" id="IPR002109">
    <property type="entry name" value="Glutaredoxin"/>
</dbReference>
<dbReference type="RefSeq" id="WP_191734015.1">
    <property type="nucleotide sequence ID" value="NZ_JACSPR010000007.1"/>
</dbReference>
<organism evidence="2 3">
    <name type="scientific">Corynebacterium gallinarum</name>
    <dbReference type="NCBI Taxonomy" id="2762214"/>
    <lineage>
        <taxon>Bacteria</taxon>
        <taxon>Bacillati</taxon>
        <taxon>Actinomycetota</taxon>
        <taxon>Actinomycetes</taxon>
        <taxon>Mycobacteriales</taxon>
        <taxon>Corynebacteriaceae</taxon>
        <taxon>Corynebacterium</taxon>
    </lineage>
</organism>
<dbReference type="InterPro" id="IPR011915">
    <property type="entry name" value="GlrX_actino"/>
</dbReference>
<keyword evidence="3" id="KW-1185">Reference proteome</keyword>
<protein>
    <submittedName>
        <fullName evidence="2">Mycoredoxin</fullName>
    </submittedName>
</protein>
<evidence type="ECO:0000313" key="2">
    <source>
        <dbReference type="EMBL" id="MBD8030774.1"/>
    </source>
</evidence>
<reference evidence="2 3" key="1">
    <citation type="submission" date="2020-08" db="EMBL/GenBank/DDBJ databases">
        <title>A Genomic Blueprint of the Chicken Gut Microbiome.</title>
        <authorList>
            <person name="Gilroy R."/>
            <person name="Ravi A."/>
            <person name="Getino M."/>
            <person name="Pursley I."/>
            <person name="Horton D.L."/>
            <person name="Alikhan N.-F."/>
            <person name="Baker D."/>
            <person name="Gharbi K."/>
            <person name="Hall N."/>
            <person name="Watson M."/>
            <person name="Adriaenssens E.M."/>
            <person name="Foster-Nyarko E."/>
            <person name="Jarju S."/>
            <person name="Secka A."/>
            <person name="Antonio M."/>
            <person name="Oren A."/>
            <person name="Chaudhuri R."/>
            <person name="La Ragione R.M."/>
            <person name="Hildebrand F."/>
            <person name="Pallen M.J."/>
        </authorList>
    </citation>
    <scope>NUCLEOTIDE SEQUENCE [LARGE SCALE GENOMIC DNA]</scope>
    <source>
        <strain evidence="2 3">Sa1YVA5</strain>
    </source>
</reference>
<sequence>MAHATIYATDWCPYCASLMRGLKDLDPSEYEVIDVDQDEEAGEWVKSVNDGNRIVPTVKFSDGTHATNPPAAEVIAKIQDLS</sequence>
<dbReference type="InterPro" id="IPR036249">
    <property type="entry name" value="Thioredoxin-like_sf"/>
</dbReference>